<reference evidence="2 3" key="1">
    <citation type="submission" date="2023-10" db="EMBL/GenBank/DDBJ databases">
        <title>Microbacterium xanthum sp. nov., isolated from seaweed.</title>
        <authorList>
            <person name="Lee S.D."/>
        </authorList>
    </citation>
    <scope>NUCLEOTIDE SEQUENCE [LARGE SCALE GENOMIC DNA]</scope>
    <source>
        <strain evidence="2 3">KCTC 19124</strain>
    </source>
</reference>
<dbReference type="RefSeq" id="WP_194423226.1">
    <property type="nucleotide sequence ID" value="NZ_BAAAPT010000001.1"/>
</dbReference>
<proteinExistence type="predicted"/>
<evidence type="ECO:0000313" key="3">
    <source>
        <dbReference type="Proteomes" id="UP001291912"/>
    </source>
</evidence>
<keyword evidence="1" id="KW-0812">Transmembrane</keyword>
<feature type="transmembrane region" description="Helical" evidence="1">
    <location>
        <begin position="64"/>
        <end position="83"/>
    </location>
</feature>
<keyword evidence="3" id="KW-1185">Reference proteome</keyword>
<feature type="transmembrane region" description="Helical" evidence="1">
    <location>
        <begin position="118"/>
        <end position="137"/>
    </location>
</feature>
<dbReference type="Proteomes" id="UP001291912">
    <property type="component" value="Unassembled WGS sequence"/>
</dbReference>
<keyword evidence="1" id="KW-1133">Transmembrane helix</keyword>
<name>A0ABU5N364_9MICO</name>
<dbReference type="InterPro" id="IPR017195">
    <property type="entry name" value="ABC_thiamin-permease_prd"/>
</dbReference>
<feature type="transmembrane region" description="Helical" evidence="1">
    <location>
        <begin position="149"/>
        <end position="172"/>
    </location>
</feature>
<feature type="transmembrane region" description="Helical" evidence="1">
    <location>
        <begin position="89"/>
        <end position="106"/>
    </location>
</feature>
<evidence type="ECO:0000313" key="2">
    <source>
        <dbReference type="EMBL" id="MDZ8160516.1"/>
    </source>
</evidence>
<feature type="transmembrane region" description="Helical" evidence="1">
    <location>
        <begin position="36"/>
        <end position="57"/>
    </location>
</feature>
<keyword evidence="1" id="KW-0472">Membrane</keyword>
<protein>
    <submittedName>
        <fullName evidence="2">ECF transporter S component</fullName>
    </submittedName>
</protein>
<sequence>MSTGSRLSTSVLLTCAAIGVATGVVSAGAGAVSGVVSAAVPVLYGLVLGVHVLPGVIAQVLLRMPWVALISHLLAALVASAFVPPWIGRYIGTAILIGGLQELIAATGRYRRWETWRYFVSAVIVGVVLAVPIALVADLGRFEPWAQVVYIAMFIVGPVAWTAAAVAIGEALRRTGVGRTARRR</sequence>
<comment type="caution">
    <text evidence="2">The sequence shown here is derived from an EMBL/GenBank/DDBJ whole genome shotgun (WGS) entry which is preliminary data.</text>
</comment>
<dbReference type="Pfam" id="PF09819">
    <property type="entry name" value="ABC_cobalt"/>
    <property type="match status" value="1"/>
</dbReference>
<organism evidence="2 3">
    <name type="scientific">Microbacterium aquimaris</name>
    <dbReference type="NCBI Taxonomy" id="459816"/>
    <lineage>
        <taxon>Bacteria</taxon>
        <taxon>Bacillati</taxon>
        <taxon>Actinomycetota</taxon>
        <taxon>Actinomycetes</taxon>
        <taxon>Micrococcales</taxon>
        <taxon>Microbacteriaceae</taxon>
        <taxon>Microbacterium</taxon>
    </lineage>
</organism>
<gene>
    <name evidence="2" type="ORF">R2Q92_01625</name>
</gene>
<evidence type="ECO:0000256" key="1">
    <source>
        <dbReference type="SAM" id="Phobius"/>
    </source>
</evidence>
<dbReference type="EMBL" id="JAWJYN010000001">
    <property type="protein sequence ID" value="MDZ8160516.1"/>
    <property type="molecule type" value="Genomic_DNA"/>
</dbReference>
<accession>A0ABU5N364</accession>